<dbReference type="Pfam" id="PF00198">
    <property type="entry name" value="2-oxoacid_dh"/>
    <property type="match status" value="1"/>
</dbReference>
<reference evidence="15 16" key="1">
    <citation type="submission" date="2014-06" db="EMBL/GenBank/DDBJ databases">
        <title>Whole Genome Sequences of Three Symbiotic Endozoicomonas Bacteria.</title>
        <authorList>
            <person name="Neave M.J."/>
            <person name="Apprill A."/>
            <person name="Voolstra C.R."/>
        </authorList>
    </citation>
    <scope>NUCLEOTIDE SEQUENCE [LARGE SCALE GENOMIC DNA]</scope>
    <source>
        <strain evidence="15 16">LMG 24815</strain>
    </source>
</reference>
<keyword evidence="8 11" id="KW-0450">Lipoyl</keyword>
<name>A0A081N7D1_9GAMM</name>
<evidence type="ECO:0000256" key="7">
    <source>
        <dbReference type="ARBA" id="ARBA00022679"/>
    </source>
</evidence>
<dbReference type="CDD" id="cd06849">
    <property type="entry name" value="lipoyl_domain"/>
    <property type="match status" value="1"/>
</dbReference>
<dbReference type="SUPFAM" id="SSF52777">
    <property type="entry name" value="CoA-dependent acyltransferases"/>
    <property type="match status" value="1"/>
</dbReference>
<evidence type="ECO:0000256" key="2">
    <source>
        <dbReference type="ARBA" id="ARBA00005145"/>
    </source>
</evidence>
<dbReference type="NCBIfam" id="TIGR01347">
    <property type="entry name" value="sucB"/>
    <property type="match status" value="1"/>
</dbReference>
<evidence type="ECO:0000256" key="6">
    <source>
        <dbReference type="ARBA" id="ARBA00022532"/>
    </source>
</evidence>
<dbReference type="NCBIfam" id="NF004309">
    <property type="entry name" value="PRK05704.1"/>
    <property type="match status" value="1"/>
</dbReference>
<feature type="region of interest" description="Disordered" evidence="12">
    <location>
        <begin position="115"/>
        <end position="134"/>
    </location>
</feature>
<evidence type="ECO:0000256" key="9">
    <source>
        <dbReference type="ARBA" id="ARBA00023315"/>
    </source>
</evidence>
<dbReference type="Gene3D" id="4.10.320.10">
    <property type="entry name" value="E3-binding domain"/>
    <property type="match status" value="1"/>
</dbReference>
<dbReference type="InterPro" id="IPR050537">
    <property type="entry name" value="2-oxoacid_dehydrogenase"/>
</dbReference>
<dbReference type="PANTHER" id="PTHR43416">
    <property type="entry name" value="DIHYDROLIPOYLLYSINE-RESIDUE SUCCINYLTRANSFERASE COMPONENT OF 2-OXOGLUTARATE DEHYDROGENASE COMPLEX, MITOCHONDRIAL-RELATED"/>
    <property type="match status" value="1"/>
</dbReference>
<organism evidence="15 16">
    <name type="scientific">Endozoicomonas montiporae</name>
    <dbReference type="NCBI Taxonomy" id="1027273"/>
    <lineage>
        <taxon>Bacteria</taxon>
        <taxon>Pseudomonadati</taxon>
        <taxon>Pseudomonadota</taxon>
        <taxon>Gammaproteobacteria</taxon>
        <taxon>Oceanospirillales</taxon>
        <taxon>Endozoicomonadaceae</taxon>
        <taxon>Endozoicomonas</taxon>
    </lineage>
</organism>
<evidence type="ECO:0000313" key="15">
    <source>
        <dbReference type="EMBL" id="KEQ14354.1"/>
    </source>
</evidence>
<evidence type="ECO:0000256" key="3">
    <source>
        <dbReference type="ARBA" id="ARBA00007317"/>
    </source>
</evidence>
<evidence type="ECO:0000256" key="11">
    <source>
        <dbReference type="RuleBase" id="RU361138"/>
    </source>
</evidence>
<evidence type="ECO:0000256" key="5">
    <source>
        <dbReference type="ARBA" id="ARBA00019511"/>
    </source>
</evidence>
<evidence type="ECO:0000313" key="16">
    <source>
        <dbReference type="Proteomes" id="UP000028006"/>
    </source>
</evidence>
<comment type="caution">
    <text evidence="15">The sequence shown here is derived from an EMBL/GenBank/DDBJ whole genome shotgun (WGS) entry which is preliminary data.</text>
</comment>
<evidence type="ECO:0000256" key="4">
    <source>
        <dbReference type="ARBA" id="ARBA00012945"/>
    </source>
</evidence>
<comment type="catalytic activity">
    <reaction evidence="10 11">
        <text>N(6)-[(R)-dihydrolipoyl]-L-lysyl-[protein] + succinyl-CoA = N(6)-[(R)-S(8)-succinyldihydrolipoyl]-L-lysyl-[protein] + CoA</text>
        <dbReference type="Rhea" id="RHEA:15213"/>
        <dbReference type="Rhea" id="RHEA-COMP:10475"/>
        <dbReference type="Rhea" id="RHEA-COMP:20092"/>
        <dbReference type="ChEBI" id="CHEBI:57287"/>
        <dbReference type="ChEBI" id="CHEBI:57292"/>
        <dbReference type="ChEBI" id="CHEBI:83100"/>
        <dbReference type="ChEBI" id="CHEBI:83120"/>
        <dbReference type="EC" id="2.3.1.61"/>
    </reaction>
</comment>
<keyword evidence="16" id="KW-1185">Reference proteome</keyword>
<dbReference type="RefSeq" id="WP_034874200.1">
    <property type="nucleotide sequence ID" value="NZ_JOKG01000002.1"/>
</dbReference>
<dbReference type="SUPFAM" id="SSF47005">
    <property type="entry name" value="Peripheral subunit-binding domain of 2-oxo acid dehydrogenase complex"/>
    <property type="match status" value="1"/>
</dbReference>
<dbReference type="Proteomes" id="UP000028006">
    <property type="component" value="Unassembled WGS sequence"/>
</dbReference>
<comment type="pathway">
    <text evidence="2 11">Amino-acid degradation; L-lysine degradation via saccharopine pathway; glutaryl-CoA from L-lysine: step 6/6.</text>
</comment>
<dbReference type="GO" id="GO:0033512">
    <property type="term" value="P:L-lysine catabolic process to acetyl-CoA via saccharopine"/>
    <property type="evidence" value="ECO:0007669"/>
    <property type="project" value="UniProtKB-UniRule"/>
</dbReference>
<keyword evidence="9 11" id="KW-0012">Acyltransferase</keyword>
<dbReference type="Gene3D" id="2.40.50.100">
    <property type="match status" value="1"/>
</dbReference>
<dbReference type="InterPro" id="IPR023213">
    <property type="entry name" value="CAT-like_dom_sf"/>
</dbReference>
<dbReference type="InterPro" id="IPR006255">
    <property type="entry name" value="SucB"/>
</dbReference>
<feature type="region of interest" description="Disordered" evidence="12">
    <location>
        <begin position="83"/>
        <end position="109"/>
    </location>
</feature>
<dbReference type="AlphaFoldDB" id="A0A081N7D1"/>
<keyword evidence="7 11" id="KW-0808">Transferase</keyword>
<dbReference type="GO" id="GO:0006099">
    <property type="term" value="P:tricarboxylic acid cycle"/>
    <property type="evidence" value="ECO:0007669"/>
    <property type="project" value="UniProtKB-UniRule"/>
</dbReference>
<comment type="similarity">
    <text evidence="3 11">Belongs to the 2-oxoacid dehydrogenase family.</text>
</comment>
<comment type="function">
    <text evidence="1 11">E2 component of the 2-oxoglutarate dehydrogenase (OGDH) complex which catalyzes the second step in the conversion of 2-oxoglutarate to succinyl-CoA and CO(2).</text>
</comment>
<protein>
    <recommendedName>
        <fullName evidence="5 11">Dihydrolipoyllysine-residue succinyltransferase component of 2-oxoglutarate dehydrogenase complex</fullName>
        <ecNumber evidence="4 11">2.3.1.61</ecNumber>
    </recommendedName>
    <alternativeName>
        <fullName evidence="11">2-oxoglutarate dehydrogenase complex component E2</fullName>
    </alternativeName>
</protein>
<gene>
    <name evidence="15" type="ORF">GZ77_08170</name>
</gene>
<dbReference type="GO" id="GO:0004149">
    <property type="term" value="F:dihydrolipoyllysine-residue succinyltransferase activity"/>
    <property type="evidence" value="ECO:0007669"/>
    <property type="project" value="UniProtKB-UniRule"/>
</dbReference>
<dbReference type="Gene3D" id="3.30.559.10">
    <property type="entry name" value="Chloramphenicol acetyltransferase-like domain"/>
    <property type="match status" value="1"/>
</dbReference>
<dbReference type="InterPro" id="IPR001078">
    <property type="entry name" value="2-oxoacid_DH_actylTfrase"/>
</dbReference>
<comment type="cofactor">
    <cofactor evidence="11">
        <name>(R)-lipoate</name>
        <dbReference type="ChEBI" id="CHEBI:83088"/>
    </cofactor>
    <text evidence="11">Binds 1 lipoyl cofactor covalently.</text>
</comment>
<dbReference type="EMBL" id="JOKG01000002">
    <property type="protein sequence ID" value="KEQ14354.1"/>
    <property type="molecule type" value="Genomic_DNA"/>
</dbReference>
<accession>A0A081N7D1</accession>
<dbReference type="PANTHER" id="PTHR43416:SF5">
    <property type="entry name" value="DIHYDROLIPOYLLYSINE-RESIDUE SUCCINYLTRANSFERASE COMPONENT OF 2-OXOGLUTARATE DEHYDROGENASE COMPLEX, MITOCHONDRIAL"/>
    <property type="match status" value="1"/>
</dbReference>
<dbReference type="UniPathway" id="UPA00868">
    <property type="reaction ID" value="UER00840"/>
</dbReference>
<evidence type="ECO:0000259" key="14">
    <source>
        <dbReference type="PROSITE" id="PS51826"/>
    </source>
</evidence>
<evidence type="ECO:0000256" key="8">
    <source>
        <dbReference type="ARBA" id="ARBA00022823"/>
    </source>
</evidence>
<sequence length="406" mass="43871">MAIEIKAPTFPESVADGVVATWHKKPGEACSRDELLVDIETDKVVLEVVAPADGTLVEVLKEEGGVVLGEELIARFEAGAVASPTDPVEKETAQPEATSATAEEPILSPAARRMADEKGFSPADITGTGKGGRVTKEDVVRHAEQNPLVTSPVSSPVASTAPKVDTVTPVFAGERVEKRVPMTRLRAKVAQRLVEAQQTAAMLTTFNEVNMKPVMELRARYKDQFEKRHGVRLGFMSFFVKACTEALRRFPAVNASIDGNDIVYHGYQDVGVAVSSDRGLVVPILRDAEAMTLADIEAKIREYGEKAQAGKLGIEDMTGGTFTLSNGGVFGSLLSTPILNPPQSAILGMHKIQERPMAVNGQVEILPMMYLALSYDHRLLDGKEAVTFLVTIKELLEDPARILLEL</sequence>
<dbReference type="InterPro" id="IPR011053">
    <property type="entry name" value="Single_hybrid_motif"/>
</dbReference>
<keyword evidence="6 11" id="KW-0816">Tricarboxylic acid cycle</keyword>
<dbReference type="eggNOG" id="COG0508">
    <property type="taxonomic scope" value="Bacteria"/>
</dbReference>
<dbReference type="InterPro" id="IPR000089">
    <property type="entry name" value="Biotin_lipoyl"/>
</dbReference>
<evidence type="ECO:0000259" key="13">
    <source>
        <dbReference type="PROSITE" id="PS50968"/>
    </source>
</evidence>
<proteinExistence type="inferred from homology"/>
<evidence type="ECO:0000256" key="12">
    <source>
        <dbReference type="SAM" id="MobiDB-lite"/>
    </source>
</evidence>
<dbReference type="GO" id="GO:0045252">
    <property type="term" value="C:oxoglutarate dehydrogenase complex"/>
    <property type="evidence" value="ECO:0007669"/>
    <property type="project" value="UniProtKB-UniRule"/>
</dbReference>
<dbReference type="InterPro" id="IPR036625">
    <property type="entry name" value="E3-bd_dom_sf"/>
</dbReference>
<dbReference type="GO" id="GO:0005829">
    <property type="term" value="C:cytosol"/>
    <property type="evidence" value="ECO:0007669"/>
    <property type="project" value="TreeGrafter"/>
</dbReference>
<dbReference type="SUPFAM" id="SSF51230">
    <property type="entry name" value="Single hybrid motif"/>
    <property type="match status" value="1"/>
</dbReference>
<dbReference type="InterPro" id="IPR004167">
    <property type="entry name" value="PSBD"/>
</dbReference>
<dbReference type="EC" id="2.3.1.61" evidence="4 11"/>
<dbReference type="Pfam" id="PF00364">
    <property type="entry name" value="Biotin_lipoyl"/>
    <property type="match status" value="1"/>
</dbReference>
<dbReference type="FunFam" id="3.30.559.10:FF:000007">
    <property type="entry name" value="Dihydrolipoamide acetyltransferase component of pyruvate dehydrogenase complex"/>
    <property type="match status" value="1"/>
</dbReference>
<dbReference type="PROSITE" id="PS50968">
    <property type="entry name" value="BIOTINYL_LIPOYL"/>
    <property type="match status" value="1"/>
</dbReference>
<dbReference type="Pfam" id="PF02817">
    <property type="entry name" value="E3_binding"/>
    <property type="match status" value="1"/>
</dbReference>
<evidence type="ECO:0000256" key="10">
    <source>
        <dbReference type="ARBA" id="ARBA00052761"/>
    </source>
</evidence>
<evidence type="ECO:0000256" key="1">
    <source>
        <dbReference type="ARBA" id="ARBA00004052"/>
    </source>
</evidence>
<dbReference type="PROSITE" id="PS51826">
    <property type="entry name" value="PSBD"/>
    <property type="match status" value="1"/>
</dbReference>
<feature type="domain" description="Peripheral subunit-binding (PSBD)" evidence="14">
    <location>
        <begin position="106"/>
        <end position="143"/>
    </location>
</feature>
<feature type="domain" description="Lipoyl-binding" evidence="13">
    <location>
        <begin position="2"/>
        <end position="77"/>
    </location>
</feature>